<keyword evidence="6" id="KW-1003">Cell membrane</keyword>
<evidence type="ECO:0000256" key="2">
    <source>
        <dbReference type="ARBA" id="ARBA00022989"/>
    </source>
</evidence>
<feature type="topological domain" description="Extracellular" evidence="6">
    <location>
        <begin position="1"/>
        <end position="8"/>
    </location>
</feature>
<comment type="subcellular location">
    <subcellularLocation>
        <location evidence="6">Cell membrane</location>
        <topology evidence="6">Single-pass membrane protein</topology>
    </subcellularLocation>
    <text evidence="6">Colocalized with FtsZ to the nascent septal site.</text>
</comment>
<dbReference type="HAMAP" id="MF_00728">
    <property type="entry name" value="EzrA"/>
    <property type="match status" value="1"/>
</dbReference>
<keyword evidence="6" id="KW-0132">Cell division</keyword>
<dbReference type="NCBIfam" id="NF003410">
    <property type="entry name" value="PRK04778.1-4"/>
    <property type="match status" value="1"/>
</dbReference>
<keyword evidence="1 6" id="KW-0812">Transmembrane</keyword>
<evidence type="ECO:0000256" key="1">
    <source>
        <dbReference type="ARBA" id="ARBA00022692"/>
    </source>
</evidence>
<protein>
    <recommendedName>
        <fullName evidence="6">Septation ring formation regulator EzrA</fullName>
    </recommendedName>
</protein>
<evidence type="ECO:0000256" key="7">
    <source>
        <dbReference type="SAM" id="Phobius"/>
    </source>
</evidence>
<dbReference type="KEGG" id="erx:ATZ35_01860"/>
<dbReference type="STRING" id="118060.ATZ35_01860"/>
<dbReference type="GO" id="GO:0005886">
    <property type="term" value="C:plasma membrane"/>
    <property type="evidence" value="ECO:0007669"/>
    <property type="project" value="UniProtKB-SubCell"/>
</dbReference>
<reference evidence="9" key="1">
    <citation type="submission" date="2015-12" db="EMBL/GenBank/DDBJ databases">
        <authorList>
            <person name="Lauer A."/>
            <person name="Humrighouse B."/>
            <person name="Loparev V."/>
            <person name="Shewmaker P.L."/>
            <person name="Whitney A.M."/>
            <person name="McLaughlin R.W."/>
        </authorList>
    </citation>
    <scope>NUCLEOTIDE SEQUENCE [LARGE SCALE GENOMIC DNA]</scope>
    <source>
        <strain evidence="9">LMG 26678</strain>
    </source>
</reference>
<keyword evidence="3 6" id="KW-0175">Coiled coil</keyword>
<keyword evidence="2 6" id="KW-1133">Transmembrane helix</keyword>
<dbReference type="RefSeq" id="WP_208929004.1">
    <property type="nucleotide sequence ID" value="NZ_CP013655.1"/>
</dbReference>
<feature type="transmembrane region" description="Helical" evidence="7">
    <location>
        <begin position="6"/>
        <end position="27"/>
    </location>
</feature>
<organism evidence="8 9">
    <name type="scientific">Enterococcus rotai</name>
    <dbReference type="NCBI Taxonomy" id="118060"/>
    <lineage>
        <taxon>Bacteria</taxon>
        <taxon>Bacillati</taxon>
        <taxon>Bacillota</taxon>
        <taxon>Bacilli</taxon>
        <taxon>Lactobacillales</taxon>
        <taxon>Enterococcaceae</taxon>
        <taxon>Enterococcus</taxon>
    </lineage>
</organism>
<feature type="coiled-coil region" evidence="6">
    <location>
        <begin position="95"/>
        <end position="138"/>
    </location>
</feature>
<keyword evidence="5 6" id="KW-0717">Septation</keyword>
<dbReference type="GO" id="GO:0005940">
    <property type="term" value="C:septin ring"/>
    <property type="evidence" value="ECO:0007669"/>
    <property type="project" value="InterPro"/>
</dbReference>
<dbReference type="InterPro" id="IPR010379">
    <property type="entry name" value="EzrA"/>
</dbReference>
<dbReference type="GO" id="GO:0000921">
    <property type="term" value="P:septin ring assembly"/>
    <property type="evidence" value="ECO:0007669"/>
    <property type="project" value="InterPro"/>
</dbReference>
<dbReference type="AlphaFoldDB" id="A0A0U2X7A8"/>
<evidence type="ECO:0000313" key="8">
    <source>
        <dbReference type="EMBL" id="ALS35944.1"/>
    </source>
</evidence>
<name>A0A0U2X7A8_9ENTE</name>
<comment type="function">
    <text evidence="6">Negative regulator of FtsZ ring formation; modulates the frequency and position of FtsZ ring formation. Inhibits FtsZ ring formation at polar sites. Interacts either with FtsZ or with one of its binding partners to promote depolymerization.</text>
</comment>
<evidence type="ECO:0000256" key="5">
    <source>
        <dbReference type="ARBA" id="ARBA00023210"/>
    </source>
</evidence>
<gene>
    <name evidence="6" type="primary">ezrA</name>
    <name evidence="8" type="ORF">ATZ35_01860</name>
</gene>
<keyword evidence="6" id="KW-0131">Cell cycle</keyword>
<dbReference type="Pfam" id="PF06160">
    <property type="entry name" value="EzrA"/>
    <property type="match status" value="1"/>
</dbReference>
<evidence type="ECO:0000256" key="4">
    <source>
        <dbReference type="ARBA" id="ARBA00023136"/>
    </source>
</evidence>
<dbReference type="Proteomes" id="UP000067523">
    <property type="component" value="Chromosome"/>
</dbReference>
<dbReference type="EMBL" id="CP013655">
    <property type="protein sequence ID" value="ALS35944.1"/>
    <property type="molecule type" value="Genomic_DNA"/>
</dbReference>
<accession>A0A0U2X7A8</accession>
<sequence length="573" mass="67786">MKNNLIIIVVLAIIIIAAVLYLVGYFMRKKNQMKLDDLEKRKEALFDLPVIEEVDDVKKMHMVGQSQNTFREWNQRWTEISTRSFAELESQIFEVENLNETFRFMKAKKAVAEADETMTEMESEVEIIRNGLKELRESEERNSLEVQKALDVYEEISKLLHDEKSEFGSAYPELQKQIKNIEIEFTQFVTLNTSGDPIEAREVLENAERHTYELDDVMKRIPPLYDELNRTFPDQLKEIEEGYKRLLADHYVFPEKNFEEELRRVQKRVKNSTVDLEKTEVDAVEVANRDTANAIDALYEIMEREINAKKYVITNHKVVGDYIAHALKNNRQLMIELDHTSQSYTLNHNELGRSRGFQTEIEELIRRYEDFEPKMKEHTIPYSEVQAFFKDCYKILDDIENQQVEIDDSLKELRKGEKAAQEKVDQYDFRLRNIKRYVEKQRLPGLPADYLEFFFVATDRIEELSKALNRIRINMEEIKKLSDLCNEDLELLDKKTNDLVNSAALTEQMMQYANRYRHTHEAIRVAMENSLELFSKEYRYQDALDEIGTALERVEPGAFRRIEDFYFNNLDAM</sequence>
<feature type="topological domain" description="Cytoplasmic" evidence="6">
    <location>
        <begin position="28"/>
        <end position="573"/>
    </location>
</feature>
<comment type="similarity">
    <text evidence="6">Belongs to the EzrA family.</text>
</comment>
<evidence type="ECO:0000256" key="6">
    <source>
        <dbReference type="HAMAP-Rule" id="MF_00728"/>
    </source>
</evidence>
<keyword evidence="4 6" id="KW-0472">Membrane</keyword>
<proteinExistence type="inferred from homology"/>
<dbReference type="GO" id="GO:0000917">
    <property type="term" value="P:division septum assembly"/>
    <property type="evidence" value="ECO:0007669"/>
    <property type="project" value="UniProtKB-KW"/>
</dbReference>
<evidence type="ECO:0000313" key="9">
    <source>
        <dbReference type="Proteomes" id="UP000067523"/>
    </source>
</evidence>
<keyword evidence="9" id="KW-1185">Reference proteome</keyword>
<evidence type="ECO:0000256" key="3">
    <source>
        <dbReference type="ARBA" id="ARBA00023054"/>
    </source>
</evidence>